<evidence type="ECO:0000313" key="1">
    <source>
        <dbReference type="EMBL" id="KAF5962028.1"/>
    </source>
</evidence>
<reference evidence="1 2" key="2">
    <citation type="submission" date="2020-07" db="EMBL/GenBank/DDBJ databases">
        <title>Genome assembly of wild tea tree DASZ reveals pedigree and selection history of tea varieties.</title>
        <authorList>
            <person name="Zhang W."/>
        </authorList>
    </citation>
    <scope>NUCLEOTIDE SEQUENCE [LARGE SCALE GENOMIC DNA]</scope>
    <source>
        <strain evidence="2">cv. G240</strain>
        <tissue evidence="1">Leaf</tissue>
    </source>
</reference>
<organism evidence="1 2">
    <name type="scientific">Camellia sinensis</name>
    <name type="common">Tea plant</name>
    <name type="synonym">Thea sinensis</name>
    <dbReference type="NCBI Taxonomy" id="4442"/>
    <lineage>
        <taxon>Eukaryota</taxon>
        <taxon>Viridiplantae</taxon>
        <taxon>Streptophyta</taxon>
        <taxon>Embryophyta</taxon>
        <taxon>Tracheophyta</taxon>
        <taxon>Spermatophyta</taxon>
        <taxon>Magnoliopsida</taxon>
        <taxon>eudicotyledons</taxon>
        <taxon>Gunneridae</taxon>
        <taxon>Pentapetalae</taxon>
        <taxon>asterids</taxon>
        <taxon>Ericales</taxon>
        <taxon>Theaceae</taxon>
        <taxon>Camellia</taxon>
    </lineage>
</organism>
<gene>
    <name evidence="1" type="ORF">HYC85_003237</name>
</gene>
<proteinExistence type="predicted"/>
<accession>A0A7J7ICV8</accession>
<dbReference type="EMBL" id="JACBKZ010000001">
    <property type="protein sequence ID" value="KAF5962028.1"/>
    <property type="molecule type" value="Genomic_DNA"/>
</dbReference>
<protein>
    <submittedName>
        <fullName evidence="1">Uncharacterized protein</fullName>
    </submittedName>
</protein>
<dbReference type="Proteomes" id="UP000593564">
    <property type="component" value="Unassembled WGS sequence"/>
</dbReference>
<comment type="caution">
    <text evidence="1">The sequence shown here is derived from an EMBL/GenBank/DDBJ whole genome shotgun (WGS) entry which is preliminary data.</text>
</comment>
<name>A0A7J7ICV8_CAMSI</name>
<reference evidence="2" key="1">
    <citation type="journal article" date="2020" name="Nat. Commun.">
        <title>Genome assembly of wild tea tree DASZ reveals pedigree and selection history of tea varieties.</title>
        <authorList>
            <person name="Zhang W."/>
            <person name="Zhang Y."/>
            <person name="Qiu H."/>
            <person name="Guo Y."/>
            <person name="Wan H."/>
            <person name="Zhang X."/>
            <person name="Scossa F."/>
            <person name="Alseekh S."/>
            <person name="Zhang Q."/>
            <person name="Wang P."/>
            <person name="Xu L."/>
            <person name="Schmidt M.H."/>
            <person name="Jia X."/>
            <person name="Li D."/>
            <person name="Zhu A."/>
            <person name="Guo F."/>
            <person name="Chen W."/>
            <person name="Ni D."/>
            <person name="Usadel B."/>
            <person name="Fernie A.R."/>
            <person name="Wen W."/>
        </authorList>
    </citation>
    <scope>NUCLEOTIDE SEQUENCE [LARGE SCALE GENOMIC DNA]</scope>
    <source>
        <strain evidence="2">cv. G240</strain>
    </source>
</reference>
<evidence type="ECO:0000313" key="2">
    <source>
        <dbReference type="Proteomes" id="UP000593564"/>
    </source>
</evidence>
<keyword evidence="2" id="KW-1185">Reference proteome</keyword>
<dbReference type="AlphaFoldDB" id="A0A7J7ICV8"/>
<sequence length="79" mass="9005">MDYLSSLLEDCKSETLMLMTPRDGISRRLKSAADFDTVWERFPPFDYRQIRSVSLPDLSTNSSISLSAILQSSSMVPNW</sequence>